<accession>A0ABS8RPI3</accession>
<evidence type="ECO:0000313" key="2">
    <source>
        <dbReference type="Proteomes" id="UP000823775"/>
    </source>
</evidence>
<protein>
    <submittedName>
        <fullName evidence="1">Uncharacterized protein</fullName>
    </submittedName>
</protein>
<dbReference type="Proteomes" id="UP000823775">
    <property type="component" value="Unassembled WGS sequence"/>
</dbReference>
<feature type="non-terminal residue" evidence="1">
    <location>
        <position position="58"/>
    </location>
</feature>
<evidence type="ECO:0000313" key="1">
    <source>
        <dbReference type="EMBL" id="MCD7448544.1"/>
    </source>
</evidence>
<comment type="caution">
    <text evidence="1">The sequence shown here is derived from an EMBL/GenBank/DDBJ whole genome shotgun (WGS) entry which is preliminary data.</text>
</comment>
<sequence>EEKAEHDDGANVSAGLQDALFETFGTTHSHRGGVDTRGEAEARDDAESSWLKEFLSFI</sequence>
<reference evidence="1 2" key="1">
    <citation type="journal article" date="2021" name="BMC Genomics">
        <title>Datura genome reveals duplications of psychoactive alkaloid biosynthetic genes and high mutation rate following tissue culture.</title>
        <authorList>
            <person name="Rajewski A."/>
            <person name="Carter-House D."/>
            <person name="Stajich J."/>
            <person name="Litt A."/>
        </authorList>
    </citation>
    <scope>NUCLEOTIDE SEQUENCE [LARGE SCALE GENOMIC DNA]</scope>
    <source>
        <strain evidence="1">AR-01</strain>
    </source>
</reference>
<feature type="non-terminal residue" evidence="1">
    <location>
        <position position="1"/>
    </location>
</feature>
<proteinExistence type="predicted"/>
<organism evidence="1 2">
    <name type="scientific">Datura stramonium</name>
    <name type="common">Jimsonweed</name>
    <name type="synonym">Common thornapple</name>
    <dbReference type="NCBI Taxonomy" id="4076"/>
    <lineage>
        <taxon>Eukaryota</taxon>
        <taxon>Viridiplantae</taxon>
        <taxon>Streptophyta</taxon>
        <taxon>Embryophyta</taxon>
        <taxon>Tracheophyta</taxon>
        <taxon>Spermatophyta</taxon>
        <taxon>Magnoliopsida</taxon>
        <taxon>eudicotyledons</taxon>
        <taxon>Gunneridae</taxon>
        <taxon>Pentapetalae</taxon>
        <taxon>asterids</taxon>
        <taxon>lamiids</taxon>
        <taxon>Solanales</taxon>
        <taxon>Solanaceae</taxon>
        <taxon>Solanoideae</taxon>
        <taxon>Datureae</taxon>
        <taxon>Datura</taxon>
    </lineage>
</organism>
<gene>
    <name evidence="1" type="ORF">HAX54_043819</name>
</gene>
<dbReference type="EMBL" id="JACEIK010000066">
    <property type="protein sequence ID" value="MCD7448544.1"/>
    <property type="molecule type" value="Genomic_DNA"/>
</dbReference>
<keyword evidence="2" id="KW-1185">Reference proteome</keyword>
<name>A0ABS8RPI3_DATST</name>